<dbReference type="PANTHER" id="PTHR42760">
    <property type="entry name" value="SHORT-CHAIN DEHYDROGENASES/REDUCTASES FAMILY MEMBER"/>
    <property type="match status" value="1"/>
</dbReference>
<protein>
    <submittedName>
        <fullName evidence="2">Unannotated protein</fullName>
    </submittedName>
</protein>
<dbReference type="CDD" id="cd05233">
    <property type="entry name" value="SDR_c"/>
    <property type="match status" value="1"/>
</dbReference>
<gene>
    <name evidence="2" type="ORF">UFOPK3574_00305</name>
</gene>
<name>A0A6J5YWY2_9ZZZZ</name>
<dbReference type="InterPro" id="IPR036291">
    <property type="entry name" value="NAD(P)-bd_dom_sf"/>
</dbReference>
<dbReference type="Gene3D" id="3.40.50.720">
    <property type="entry name" value="NAD(P)-binding Rossmann-like Domain"/>
    <property type="match status" value="1"/>
</dbReference>
<dbReference type="InterPro" id="IPR020904">
    <property type="entry name" value="Sc_DH/Rdtase_CS"/>
</dbReference>
<organism evidence="2">
    <name type="scientific">freshwater metagenome</name>
    <dbReference type="NCBI Taxonomy" id="449393"/>
    <lineage>
        <taxon>unclassified sequences</taxon>
        <taxon>metagenomes</taxon>
        <taxon>ecological metagenomes</taxon>
    </lineage>
</organism>
<proteinExistence type="inferred from homology"/>
<dbReference type="PRINTS" id="PR00081">
    <property type="entry name" value="GDHRDH"/>
</dbReference>
<dbReference type="PRINTS" id="PR00080">
    <property type="entry name" value="SDRFAMILY"/>
</dbReference>
<dbReference type="SUPFAM" id="SSF51735">
    <property type="entry name" value="NAD(P)-binding Rossmann-fold domains"/>
    <property type="match status" value="1"/>
</dbReference>
<sequence>MNRRDIEHDTIVVTGGTSGLGFSCAQRAMRDWPDLHASLLDMKEGRIEELEKEFGKDRVKFFKTDVTDYQSIQDSFAGTIAWRGGFSGLIAAAGYATNKSSIETTPEEWRAMISCHLDGTFFANQAAGRFWSKSGRPGAIVNFSSVSHIFGWPRRVSYAAAKAGIDSITRTLAVEWAEYGIRVNAVVPGYINTPLLEEGLKSGRVDPSIREMHAMERFGEAEEIAAGVKFLLSNDASYITGEMLTIDGGFTPRRIPWNRD</sequence>
<evidence type="ECO:0000256" key="1">
    <source>
        <dbReference type="ARBA" id="ARBA00006484"/>
    </source>
</evidence>
<dbReference type="FunFam" id="3.40.50.720:FF:000084">
    <property type="entry name" value="Short-chain dehydrogenase reductase"/>
    <property type="match status" value="1"/>
</dbReference>
<dbReference type="PROSITE" id="PS51257">
    <property type="entry name" value="PROKAR_LIPOPROTEIN"/>
    <property type="match status" value="1"/>
</dbReference>
<evidence type="ECO:0000313" key="2">
    <source>
        <dbReference type="EMBL" id="CAB4332589.1"/>
    </source>
</evidence>
<dbReference type="PROSITE" id="PS00061">
    <property type="entry name" value="ADH_SHORT"/>
    <property type="match status" value="1"/>
</dbReference>
<accession>A0A6J5YWY2</accession>
<dbReference type="InterPro" id="IPR002347">
    <property type="entry name" value="SDR_fam"/>
</dbReference>
<dbReference type="GO" id="GO:0006633">
    <property type="term" value="P:fatty acid biosynthetic process"/>
    <property type="evidence" value="ECO:0007669"/>
    <property type="project" value="TreeGrafter"/>
</dbReference>
<dbReference type="AlphaFoldDB" id="A0A6J5YWY2"/>
<dbReference type="PANTHER" id="PTHR42760:SF122">
    <property type="entry name" value="NAD(P)-BINDING PROTEIN"/>
    <property type="match status" value="1"/>
</dbReference>
<reference evidence="2" key="1">
    <citation type="submission" date="2020-05" db="EMBL/GenBank/DDBJ databases">
        <authorList>
            <person name="Chiriac C."/>
            <person name="Salcher M."/>
            <person name="Ghai R."/>
            <person name="Kavagutti S V."/>
        </authorList>
    </citation>
    <scope>NUCLEOTIDE SEQUENCE</scope>
</reference>
<dbReference type="EMBL" id="CAESAF010000017">
    <property type="protein sequence ID" value="CAB4332589.1"/>
    <property type="molecule type" value="Genomic_DNA"/>
</dbReference>
<comment type="similarity">
    <text evidence="1">Belongs to the short-chain dehydrogenases/reductases (SDR) family.</text>
</comment>
<dbReference type="GO" id="GO:0048038">
    <property type="term" value="F:quinone binding"/>
    <property type="evidence" value="ECO:0007669"/>
    <property type="project" value="TreeGrafter"/>
</dbReference>
<dbReference type="Pfam" id="PF13561">
    <property type="entry name" value="adh_short_C2"/>
    <property type="match status" value="1"/>
</dbReference>
<dbReference type="GO" id="GO:0016616">
    <property type="term" value="F:oxidoreductase activity, acting on the CH-OH group of donors, NAD or NADP as acceptor"/>
    <property type="evidence" value="ECO:0007669"/>
    <property type="project" value="TreeGrafter"/>
</dbReference>